<sequence>MIVYPKNWIEVGQPILTGQIEERIVQILFELNCYCLSFSGGLDSSLVLYFMTLIFKKV</sequence>
<reference evidence="1" key="1">
    <citation type="journal article" date="2014" name="Front. Microbiol.">
        <title>High frequency of phylogenetically diverse reductive dehalogenase-homologous genes in deep subseafloor sedimentary metagenomes.</title>
        <authorList>
            <person name="Kawai M."/>
            <person name="Futagami T."/>
            <person name="Toyoda A."/>
            <person name="Takaki Y."/>
            <person name="Nishi S."/>
            <person name="Hori S."/>
            <person name="Arai W."/>
            <person name="Tsubouchi T."/>
            <person name="Morono Y."/>
            <person name="Uchiyama I."/>
            <person name="Ito T."/>
            <person name="Fujiyama A."/>
            <person name="Inagaki F."/>
            <person name="Takami H."/>
        </authorList>
    </citation>
    <scope>NUCLEOTIDE SEQUENCE</scope>
    <source>
        <strain evidence="1">Expedition CK06-06</strain>
    </source>
</reference>
<dbReference type="AlphaFoldDB" id="X1VIU2"/>
<feature type="non-terminal residue" evidence="1">
    <location>
        <position position="58"/>
    </location>
</feature>
<comment type="caution">
    <text evidence="1">The sequence shown here is derived from an EMBL/GenBank/DDBJ whole genome shotgun (WGS) entry which is preliminary data.</text>
</comment>
<name>X1VIU2_9ZZZZ</name>
<protein>
    <recommendedName>
        <fullName evidence="2">Asparagine synthetase domain-containing protein</fullName>
    </recommendedName>
</protein>
<organism evidence="1">
    <name type="scientific">marine sediment metagenome</name>
    <dbReference type="NCBI Taxonomy" id="412755"/>
    <lineage>
        <taxon>unclassified sequences</taxon>
        <taxon>metagenomes</taxon>
        <taxon>ecological metagenomes</taxon>
    </lineage>
</organism>
<evidence type="ECO:0000313" key="1">
    <source>
        <dbReference type="EMBL" id="GAJ07590.1"/>
    </source>
</evidence>
<evidence type="ECO:0008006" key="2">
    <source>
        <dbReference type="Google" id="ProtNLM"/>
    </source>
</evidence>
<dbReference type="SUPFAM" id="SSF52402">
    <property type="entry name" value="Adenine nucleotide alpha hydrolases-like"/>
    <property type="match status" value="1"/>
</dbReference>
<gene>
    <name evidence="1" type="ORF">S12H4_47070</name>
</gene>
<proteinExistence type="predicted"/>
<dbReference type="EMBL" id="BARW01029265">
    <property type="protein sequence ID" value="GAJ07590.1"/>
    <property type="molecule type" value="Genomic_DNA"/>
</dbReference>
<accession>X1VIU2</accession>